<feature type="compositionally biased region" description="Basic residues" evidence="1">
    <location>
        <begin position="1115"/>
        <end position="1124"/>
    </location>
</feature>
<dbReference type="eggNOG" id="KOG3610">
    <property type="taxonomic scope" value="Eukaryota"/>
</dbReference>
<reference evidence="4" key="3">
    <citation type="submission" date="2015-06" db="UniProtKB">
        <authorList>
            <consortium name="EnsemblProtists"/>
        </authorList>
    </citation>
    <scope>IDENTIFICATION</scope>
</reference>
<dbReference type="GeneID" id="17309149"/>
<dbReference type="STRING" id="905079.L1JVN4"/>
<dbReference type="KEGG" id="gtt:GUITHDRAFT_101613"/>
<dbReference type="SUPFAM" id="SSF81296">
    <property type="entry name" value="E set domains"/>
    <property type="match status" value="6"/>
</dbReference>
<name>L1JVN4_GUITC</name>
<dbReference type="InterPro" id="IPR013783">
    <property type="entry name" value="Ig-like_fold"/>
</dbReference>
<protein>
    <recommendedName>
        <fullName evidence="2">IPT/TIG domain-containing protein</fullName>
    </recommendedName>
</protein>
<feature type="compositionally biased region" description="Basic and acidic residues" evidence="1">
    <location>
        <begin position="1070"/>
        <end position="1080"/>
    </location>
</feature>
<dbReference type="Gene3D" id="2.60.40.10">
    <property type="entry name" value="Immunoglobulins"/>
    <property type="match status" value="6"/>
</dbReference>
<dbReference type="EMBL" id="JH992972">
    <property type="protein sequence ID" value="EKX52442.1"/>
    <property type="molecule type" value="Genomic_DNA"/>
</dbReference>
<feature type="compositionally biased region" description="Basic and acidic residues" evidence="1">
    <location>
        <begin position="1047"/>
        <end position="1058"/>
    </location>
</feature>
<dbReference type="EnsemblProtists" id="EKX52442">
    <property type="protein sequence ID" value="EKX52442"/>
    <property type="gene ID" value="GUITHDRAFT_101613"/>
</dbReference>
<evidence type="ECO:0000313" key="3">
    <source>
        <dbReference type="EMBL" id="EKX52442.1"/>
    </source>
</evidence>
<sequence length="1137" mass="120002">MALEQSCNRSVLPLTSHVSAEMAPEQEELSSPSSGSDSGSPPCLYVDASLGQTKGQNVTWTSDSSLTLISAPGLSYDLTVNVTAGRCMDVRSLANYFSYDAPYESQISPANAAPYGLSAMTVFGKNFGTFPSTTVDVMIGDSKCIYSSWVSDSTVVCNAVPRGTGSAHNVRVDLNRQPLAAAGRRSENPKGLANAFSYDKPEVYGISPNNGPPGGFEAVTILGRNFGWGSDFNPILMSQCDYYIHDGEYILFDEQQPSQCITGFNIPGSGRFYVGQEIGSAPVNITWWSILPFSLAHDPIACAKAEFRRSVLNAGDAAAVKLACRDISDRSIPRSNSFVVNQCPSSVSSSGEVTYVPCPAHVVSGYVKDGVSCETKASSGTSTLFEANQIFANAYLCKMTPKQSCPACQGTGCCNNPGTFGASIAHSQCITLRWVSDSSLVCRTPPGIGAAHTVTLALDDTAGSQIAQLSNAFSFDAPTITSASPVLSPTTGNLRITAFGRNFGTLECNSTWCSRDRSMFVSSSEIKSVKLSAQQSACSATEWLSDSVVVCTTSPGLGASRALQLTVGTTFAAWNGSGISFAAPAISSLHPASARAVGESSITIYGLGFGAWDSSARARLGDTACVASTWTSDSSLVCRAPAGVRSAVCGEEGCGVVVATVVGQAGYASGIFSYKAPAITSLRPFNGPTTGGSRMTILGENFGTTAAYEHVAQIGATSCRQLTWTSDSSISCTVQAGNSRKLPTTLSLAKKGVVASNASVAFSYDRPYIAQVSVSNIPSTGNIDITIKGQNFGSTNDPLASSSNADVNALALVGHTACASTTWLSDSQLICKISSGTSGPGVGGQIPLQVVRGQQSGVYMRELGYFPPQVLYPSDVNGPAMGENTITIIGNHYGVHDYSPKASVGDSSCSATRWLSNSAVSCVVPRCTTFLAGANLNLPVAVQVGSGDMPETYQSGSVDSYTYDLPFSPSFVVQQSEWDVAVFGGSLLLASLLIAACHIYSLKRWTPRLPSLPSQYARLKNRHMFEVPESRKAPAIEGLSESESEAETERDQEQGPHEDAEEEGLMDLEALEHHPLQRERDEDEEISEESEEEQLGEVGVIEPEIVSVKTPAPKKGMRHGKKPQRTSSSDQDQEYAL</sequence>
<dbReference type="RefSeq" id="XP_005839422.1">
    <property type="nucleotide sequence ID" value="XM_005839365.1"/>
</dbReference>
<dbReference type="InterPro" id="IPR002909">
    <property type="entry name" value="IPT_dom"/>
</dbReference>
<dbReference type="InterPro" id="IPR014756">
    <property type="entry name" value="Ig_E-set"/>
</dbReference>
<feature type="domain" description="IPT/TIG" evidence="2">
    <location>
        <begin position="583"/>
        <end position="675"/>
    </location>
</feature>
<evidence type="ECO:0000313" key="4">
    <source>
        <dbReference type="EnsemblProtists" id="EKX52442"/>
    </source>
</evidence>
<feature type="domain" description="IPT/TIG" evidence="2">
    <location>
        <begin position="101"/>
        <end position="195"/>
    </location>
</feature>
<feature type="domain" description="IPT/TIG" evidence="2">
    <location>
        <begin position="477"/>
        <end position="582"/>
    </location>
</feature>
<evidence type="ECO:0000259" key="2">
    <source>
        <dbReference type="SMART" id="SM00429"/>
    </source>
</evidence>
<dbReference type="CDD" id="cd00603">
    <property type="entry name" value="IPT_PCSR"/>
    <property type="match status" value="3"/>
</dbReference>
<feature type="region of interest" description="Disordered" evidence="1">
    <location>
        <begin position="16"/>
        <end position="40"/>
    </location>
</feature>
<gene>
    <name evidence="3" type="ORF">GUITHDRAFT_101613</name>
</gene>
<reference evidence="3 5" key="1">
    <citation type="journal article" date="2012" name="Nature">
        <title>Algal genomes reveal evolutionary mosaicism and the fate of nucleomorphs.</title>
        <authorList>
            <consortium name="DOE Joint Genome Institute"/>
            <person name="Curtis B.A."/>
            <person name="Tanifuji G."/>
            <person name="Burki F."/>
            <person name="Gruber A."/>
            <person name="Irimia M."/>
            <person name="Maruyama S."/>
            <person name="Arias M.C."/>
            <person name="Ball S.G."/>
            <person name="Gile G.H."/>
            <person name="Hirakawa Y."/>
            <person name="Hopkins J.F."/>
            <person name="Kuo A."/>
            <person name="Rensing S.A."/>
            <person name="Schmutz J."/>
            <person name="Symeonidi A."/>
            <person name="Elias M."/>
            <person name="Eveleigh R.J."/>
            <person name="Herman E.K."/>
            <person name="Klute M.J."/>
            <person name="Nakayama T."/>
            <person name="Obornik M."/>
            <person name="Reyes-Prieto A."/>
            <person name="Armbrust E.V."/>
            <person name="Aves S.J."/>
            <person name="Beiko R.G."/>
            <person name="Coutinho P."/>
            <person name="Dacks J.B."/>
            <person name="Durnford D.G."/>
            <person name="Fast N.M."/>
            <person name="Green B.R."/>
            <person name="Grisdale C.J."/>
            <person name="Hempel F."/>
            <person name="Henrissat B."/>
            <person name="Hoppner M.P."/>
            <person name="Ishida K."/>
            <person name="Kim E."/>
            <person name="Koreny L."/>
            <person name="Kroth P.G."/>
            <person name="Liu Y."/>
            <person name="Malik S.B."/>
            <person name="Maier U.G."/>
            <person name="McRose D."/>
            <person name="Mock T."/>
            <person name="Neilson J.A."/>
            <person name="Onodera N.T."/>
            <person name="Poole A.M."/>
            <person name="Pritham E.J."/>
            <person name="Richards T.A."/>
            <person name="Rocap G."/>
            <person name="Roy S.W."/>
            <person name="Sarai C."/>
            <person name="Schaack S."/>
            <person name="Shirato S."/>
            <person name="Slamovits C.H."/>
            <person name="Spencer D.F."/>
            <person name="Suzuki S."/>
            <person name="Worden A.Z."/>
            <person name="Zauner S."/>
            <person name="Barry K."/>
            <person name="Bell C."/>
            <person name="Bharti A.K."/>
            <person name="Crow J.A."/>
            <person name="Grimwood J."/>
            <person name="Kramer R."/>
            <person name="Lindquist E."/>
            <person name="Lucas S."/>
            <person name="Salamov A."/>
            <person name="McFadden G.I."/>
            <person name="Lane C.E."/>
            <person name="Keeling P.J."/>
            <person name="Gray M.W."/>
            <person name="Grigoriev I.V."/>
            <person name="Archibald J.M."/>
        </authorList>
    </citation>
    <scope>NUCLEOTIDE SEQUENCE</scope>
    <source>
        <strain evidence="3 5">CCMP2712</strain>
    </source>
</reference>
<dbReference type="Pfam" id="PF01833">
    <property type="entry name" value="TIG"/>
    <property type="match status" value="6"/>
</dbReference>
<feature type="domain" description="IPT/TIG" evidence="2">
    <location>
        <begin position="676"/>
        <end position="765"/>
    </location>
</feature>
<keyword evidence="5" id="KW-1185">Reference proteome</keyword>
<dbReference type="SMART" id="SM00429">
    <property type="entry name" value="IPT"/>
    <property type="match status" value="6"/>
</dbReference>
<dbReference type="PaxDb" id="55529-EKX52442"/>
<organism evidence="3">
    <name type="scientific">Guillardia theta (strain CCMP2712)</name>
    <name type="common">Cryptophyte</name>
    <dbReference type="NCBI Taxonomy" id="905079"/>
    <lineage>
        <taxon>Eukaryota</taxon>
        <taxon>Cryptophyceae</taxon>
        <taxon>Pyrenomonadales</taxon>
        <taxon>Geminigeraceae</taxon>
        <taxon>Guillardia</taxon>
    </lineage>
</organism>
<dbReference type="HOGENOM" id="CLU_278317_0_0_1"/>
<feature type="compositionally biased region" description="Low complexity" evidence="1">
    <location>
        <begin position="30"/>
        <end position="40"/>
    </location>
</feature>
<feature type="compositionally biased region" description="Acidic residues" evidence="1">
    <location>
        <begin position="1081"/>
        <end position="1095"/>
    </location>
</feature>
<dbReference type="CDD" id="cd00102">
    <property type="entry name" value="IPT"/>
    <property type="match status" value="1"/>
</dbReference>
<feature type="region of interest" description="Disordered" evidence="1">
    <location>
        <begin position="1028"/>
        <end position="1137"/>
    </location>
</feature>
<feature type="domain" description="IPT/TIG" evidence="2">
    <location>
        <begin position="766"/>
        <end position="858"/>
    </location>
</feature>
<dbReference type="AlphaFoldDB" id="L1JVN4"/>
<evidence type="ECO:0000313" key="5">
    <source>
        <dbReference type="Proteomes" id="UP000011087"/>
    </source>
</evidence>
<dbReference type="PANTHER" id="PTHR23361:SF20">
    <property type="entry name" value="MRH DOMAIN-CONTAINING PROTEIN"/>
    <property type="match status" value="1"/>
</dbReference>
<evidence type="ECO:0000256" key="1">
    <source>
        <dbReference type="SAM" id="MobiDB-lite"/>
    </source>
</evidence>
<dbReference type="PANTHER" id="PTHR23361">
    <property type="entry name" value="MUCIN"/>
    <property type="match status" value="1"/>
</dbReference>
<proteinExistence type="predicted"/>
<dbReference type="Proteomes" id="UP000011087">
    <property type="component" value="Unassembled WGS sequence"/>
</dbReference>
<dbReference type="OrthoDB" id="125363at2759"/>
<reference evidence="5" key="2">
    <citation type="submission" date="2012-11" db="EMBL/GenBank/DDBJ databases">
        <authorList>
            <person name="Kuo A."/>
            <person name="Curtis B.A."/>
            <person name="Tanifuji G."/>
            <person name="Burki F."/>
            <person name="Gruber A."/>
            <person name="Irimia M."/>
            <person name="Maruyama S."/>
            <person name="Arias M.C."/>
            <person name="Ball S.G."/>
            <person name="Gile G.H."/>
            <person name="Hirakawa Y."/>
            <person name="Hopkins J.F."/>
            <person name="Rensing S.A."/>
            <person name="Schmutz J."/>
            <person name="Symeonidi A."/>
            <person name="Elias M."/>
            <person name="Eveleigh R.J."/>
            <person name="Herman E.K."/>
            <person name="Klute M.J."/>
            <person name="Nakayama T."/>
            <person name="Obornik M."/>
            <person name="Reyes-Prieto A."/>
            <person name="Armbrust E.V."/>
            <person name="Aves S.J."/>
            <person name="Beiko R.G."/>
            <person name="Coutinho P."/>
            <person name="Dacks J.B."/>
            <person name="Durnford D.G."/>
            <person name="Fast N.M."/>
            <person name="Green B.R."/>
            <person name="Grisdale C."/>
            <person name="Hempe F."/>
            <person name="Henrissat B."/>
            <person name="Hoppner M.P."/>
            <person name="Ishida K.-I."/>
            <person name="Kim E."/>
            <person name="Koreny L."/>
            <person name="Kroth P.G."/>
            <person name="Liu Y."/>
            <person name="Malik S.-B."/>
            <person name="Maier U.G."/>
            <person name="McRose D."/>
            <person name="Mock T."/>
            <person name="Neilson J.A."/>
            <person name="Onodera N.T."/>
            <person name="Poole A.M."/>
            <person name="Pritham E.J."/>
            <person name="Richards T.A."/>
            <person name="Rocap G."/>
            <person name="Roy S.W."/>
            <person name="Sarai C."/>
            <person name="Schaack S."/>
            <person name="Shirato S."/>
            <person name="Slamovits C.H."/>
            <person name="Spencer D.F."/>
            <person name="Suzuki S."/>
            <person name="Worden A.Z."/>
            <person name="Zauner S."/>
            <person name="Barry K."/>
            <person name="Bell C."/>
            <person name="Bharti A.K."/>
            <person name="Crow J.A."/>
            <person name="Grimwood J."/>
            <person name="Kramer R."/>
            <person name="Lindquist E."/>
            <person name="Lucas S."/>
            <person name="Salamov A."/>
            <person name="McFadden G.I."/>
            <person name="Lane C.E."/>
            <person name="Keeling P.J."/>
            <person name="Gray M.W."/>
            <person name="Grigoriev I.V."/>
            <person name="Archibald J.M."/>
        </authorList>
    </citation>
    <scope>NUCLEOTIDE SEQUENCE</scope>
    <source>
        <strain evidence="5">CCMP2712</strain>
    </source>
</reference>
<feature type="domain" description="IPT/TIG" evidence="2">
    <location>
        <begin position="867"/>
        <end position="954"/>
    </location>
</feature>
<accession>L1JVN4</accession>